<accession>A0A6P2G9H6</accession>
<dbReference type="GO" id="GO:0019698">
    <property type="term" value="P:D-galacturonate catabolic process"/>
    <property type="evidence" value="ECO:0007669"/>
    <property type="project" value="TreeGrafter"/>
</dbReference>
<comment type="similarity">
    <text evidence="1">Belongs to the UxaA family.</text>
</comment>
<dbReference type="EMBL" id="CABVLY010000008">
    <property type="protein sequence ID" value="VVU49916.1"/>
    <property type="molecule type" value="Genomic_DNA"/>
</dbReference>
<dbReference type="CDD" id="cd11613">
    <property type="entry name" value="SAF_AH_GD"/>
    <property type="match status" value="1"/>
</dbReference>
<gene>
    <name evidence="5" type="ORF">BAN20980_02623</name>
    <name evidence="4" type="ORF">JQK92_32850</name>
</gene>
<evidence type="ECO:0000256" key="2">
    <source>
        <dbReference type="ARBA" id="ARBA00023239"/>
    </source>
</evidence>
<organism evidence="5 6">
    <name type="scientific">Burkholderia anthina</name>
    <dbReference type="NCBI Taxonomy" id="179879"/>
    <lineage>
        <taxon>Bacteria</taxon>
        <taxon>Pseudomonadati</taxon>
        <taxon>Pseudomonadota</taxon>
        <taxon>Betaproteobacteria</taxon>
        <taxon>Burkholderiales</taxon>
        <taxon>Burkholderiaceae</taxon>
        <taxon>Burkholderia</taxon>
        <taxon>Burkholderia cepacia complex</taxon>
    </lineage>
</organism>
<protein>
    <submittedName>
        <fullName evidence="4">Altronate dehydratase</fullName>
    </submittedName>
    <submittedName>
        <fullName evidence="5">Galactarate dehydratase</fullName>
    </submittedName>
</protein>
<dbReference type="Pfam" id="PF04295">
    <property type="entry name" value="GD_AH_second"/>
    <property type="match status" value="1"/>
</dbReference>
<feature type="domain" description="SAF" evidence="3">
    <location>
        <begin position="26"/>
        <end position="95"/>
    </location>
</feature>
<proteinExistence type="inferred from homology"/>
<evidence type="ECO:0000313" key="4">
    <source>
        <dbReference type="EMBL" id="MBM2771197.1"/>
    </source>
</evidence>
<dbReference type="Pfam" id="PF20629">
    <property type="entry name" value="GD_AH_C"/>
    <property type="match status" value="1"/>
</dbReference>
<dbReference type="InterPro" id="IPR044144">
    <property type="entry name" value="SAF_UxaA/GarD"/>
</dbReference>
<dbReference type="PANTHER" id="PTHR30536:SF5">
    <property type="entry name" value="ALTRONATE DEHYDRATASE"/>
    <property type="match status" value="1"/>
</dbReference>
<keyword evidence="2" id="KW-0456">Lyase</keyword>
<dbReference type="RefSeq" id="WP_174926340.1">
    <property type="nucleotide sequence ID" value="NZ_CABVLY010000008.1"/>
</dbReference>
<dbReference type="Gene3D" id="2.30.130.110">
    <property type="match status" value="1"/>
</dbReference>
<dbReference type="SMART" id="SM00858">
    <property type="entry name" value="SAF"/>
    <property type="match status" value="1"/>
</dbReference>
<sequence>MSSLSIETQPAPAAPRARTIRLHPADDVVVAVEQLVGGTLIDDEGVTVAGLIPAGHKIATRAIAAGAPVHRYGQIIGFASQPIRPGQHVHTHNLDMGEFARDYAFGAGAGATDFVPDAQRATFDGIVREDGRVGTRNYIGILTSVNCSATVARAIADHFRRDIHPEALAAYPNVDGVVALTHGVGCAVDPDGDALAILQRTLGGYACHPNFAAVLMIGLGCETNQIPRLLETQGLAEHARLRTFTIQDSGGTRRTIEKGIALVESMLAAANDVRREPVSASHLTVGLQCGGSDGYSGITANPVLGAAVDLLVRHGGTAILSETPEIYGAEHLLTRRAVSRDVGEKLVARIRWWEDYCARHHASMNNNPSAGNKAGGLTTVLEKSLGGIAKAGSTNLVDVYEYAMPVRAKGLVFMDTPGYDPISATGQVAGGANLICFTTGRGSAYGCAPTPSLKLATNSALWRRQADDIDLNCGDVLDGGVRIDALGATLFRMMLDAASGRPTRSELHGYGQNEFVPWQIGAIT</sequence>
<dbReference type="GO" id="GO:0016829">
    <property type="term" value="F:lyase activity"/>
    <property type="evidence" value="ECO:0007669"/>
    <property type="project" value="UniProtKB-KW"/>
</dbReference>
<evidence type="ECO:0000313" key="7">
    <source>
        <dbReference type="Proteomes" id="UP000755577"/>
    </source>
</evidence>
<dbReference type="InterPro" id="IPR013974">
    <property type="entry name" value="SAF"/>
</dbReference>
<evidence type="ECO:0000313" key="5">
    <source>
        <dbReference type="EMBL" id="VVU49916.1"/>
    </source>
</evidence>
<dbReference type="EMBL" id="JAFCIQ010000038">
    <property type="protein sequence ID" value="MBM2771197.1"/>
    <property type="molecule type" value="Genomic_DNA"/>
</dbReference>
<dbReference type="InterPro" id="IPR052172">
    <property type="entry name" value="UxaA_altronate/galactarate_dh"/>
</dbReference>
<dbReference type="InterPro" id="IPR048332">
    <property type="entry name" value="GD_AH_C"/>
</dbReference>
<reference evidence="5 6" key="1">
    <citation type="submission" date="2019-09" db="EMBL/GenBank/DDBJ databases">
        <authorList>
            <person name="Depoorter E."/>
        </authorList>
    </citation>
    <scope>NUCLEOTIDE SEQUENCE [LARGE SCALE GENOMIC DNA]</scope>
    <source>
        <strain evidence="5">LMG 20980</strain>
    </source>
</reference>
<dbReference type="Proteomes" id="UP000755577">
    <property type="component" value="Unassembled WGS sequence"/>
</dbReference>
<reference evidence="4 7" key="2">
    <citation type="submission" date="2021-02" db="EMBL/GenBank/DDBJ databases">
        <title>Draft genome of the type strains Burkholderia anthina DSM16086.</title>
        <authorList>
            <person name="Hertel R."/>
            <person name="Meissner J."/>
            <person name="Poehlein A."/>
            <person name="Daniel R."/>
            <person name="Commichau F.M."/>
        </authorList>
    </citation>
    <scope>NUCLEOTIDE SEQUENCE [LARGE SCALE GENOMIC DNA]</scope>
    <source>
        <strain evidence="4 7">DSM 16086</strain>
    </source>
</reference>
<evidence type="ECO:0000256" key="1">
    <source>
        <dbReference type="ARBA" id="ARBA00010986"/>
    </source>
</evidence>
<keyword evidence="7" id="KW-1185">Reference proteome</keyword>
<evidence type="ECO:0000259" key="3">
    <source>
        <dbReference type="SMART" id="SM00858"/>
    </source>
</evidence>
<dbReference type="AlphaFoldDB" id="A0A6P2G9H6"/>
<evidence type="ECO:0000313" key="6">
    <source>
        <dbReference type="Proteomes" id="UP000494201"/>
    </source>
</evidence>
<dbReference type="GeneID" id="56500665"/>
<dbReference type="InterPro" id="IPR007392">
    <property type="entry name" value="GD_AH_second"/>
</dbReference>
<dbReference type="Pfam" id="PF08666">
    <property type="entry name" value="SAF"/>
    <property type="match status" value="1"/>
</dbReference>
<name>A0A6P2G9H6_9BURK</name>
<dbReference type="Proteomes" id="UP000494201">
    <property type="component" value="Unassembled WGS sequence"/>
</dbReference>
<dbReference type="PANTHER" id="PTHR30536">
    <property type="entry name" value="ALTRONATE/GALACTARATE DEHYDRATASE"/>
    <property type="match status" value="1"/>
</dbReference>